<evidence type="ECO:0000313" key="2">
    <source>
        <dbReference type="EMBL" id="SFG43680.1"/>
    </source>
</evidence>
<dbReference type="Pfam" id="PF18545">
    <property type="entry name" value="HalOD1"/>
    <property type="match status" value="1"/>
</dbReference>
<sequence>MGNGVAVNESNDHAMVEFDPGDPESIVAGIVDAVSAVAEIDPVEMEPLYRTVDPDALSGVLRPPNAGRPRQGDIRVSFEMLGLEVTVWSYGRVHVSE</sequence>
<evidence type="ECO:0000313" key="3">
    <source>
        <dbReference type="Proteomes" id="UP000198876"/>
    </source>
</evidence>
<protein>
    <recommendedName>
        <fullName evidence="1">Halobacterial output domain-containing protein</fullName>
    </recommendedName>
</protein>
<gene>
    <name evidence="2" type="ORF">SAMN04488063_2042</name>
</gene>
<keyword evidence="3" id="KW-1185">Reference proteome</keyword>
<name>A0A1I2RTA1_9EURY</name>
<organism evidence="2 3">
    <name type="scientific">Halopelagius inordinatus</name>
    <dbReference type="NCBI Taxonomy" id="553467"/>
    <lineage>
        <taxon>Archaea</taxon>
        <taxon>Methanobacteriati</taxon>
        <taxon>Methanobacteriota</taxon>
        <taxon>Stenosarchaea group</taxon>
        <taxon>Halobacteria</taxon>
        <taxon>Halobacteriales</taxon>
        <taxon>Haloferacaceae</taxon>
    </lineage>
</organism>
<feature type="domain" description="Halobacterial output" evidence="1">
    <location>
        <begin position="24"/>
        <end position="97"/>
    </location>
</feature>
<evidence type="ECO:0000259" key="1">
    <source>
        <dbReference type="Pfam" id="PF18545"/>
    </source>
</evidence>
<reference evidence="3" key="1">
    <citation type="submission" date="2016-10" db="EMBL/GenBank/DDBJ databases">
        <authorList>
            <person name="Varghese N."/>
            <person name="Submissions S."/>
        </authorList>
    </citation>
    <scope>NUCLEOTIDE SEQUENCE [LARGE SCALE GENOMIC DNA]</scope>
    <source>
        <strain evidence="3">CGMCC 1.7739</strain>
    </source>
</reference>
<dbReference type="AlphaFoldDB" id="A0A1I2RTA1"/>
<dbReference type="InterPro" id="IPR040624">
    <property type="entry name" value="HalOD1"/>
</dbReference>
<accession>A0A1I2RTA1</accession>
<dbReference type="Proteomes" id="UP000198876">
    <property type="component" value="Unassembled WGS sequence"/>
</dbReference>
<dbReference type="STRING" id="553467.SAMN04488063_2042"/>
<dbReference type="EMBL" id="FOOQ01000002">
    <property type="protein sequence ID" value="SFG43680.1"/>
    <property type="molecule type" value="Genomic_DNA"/>
</dbReference>
<proteinExistence type="predicted"/>